<keyword evidence="4 5" id="KW-0472">Membrane</keyword>
<dbReference type="PANTHER" id="PTHR31415">
    <property type="entry name" value="OS05G0367900 PROTEIN"/>
    <property type="match status" value="1"/>
</dbReference>
<evidence type="ECO:0000313" key="8">
    <source>
        <dbReference type="Proteomes" id="UP000836841"/>
    </source>
</evidence>
<gene>
    <name evidence="7" type="ORF">TAV2_LOCUS1096</name>
</gene>
<feature type="domain" description="Late embryogenesis abundant protein LEA-2 subgroup" evidence="6">
    <location>
        <begin position="85"/>
        <end position="173"/>
    </location>
</feature>
<evidence type="ECO:0000256" key="1">
    <source>
        <dbReference type="ARBA" id="ARBA00004167"/>
    </source>
</evidence>
<dbReference type="GO" id="GO:0098542">
    <property type="term" value="P:defense response to other organism"/>
    <property type="evidence" value="ECO:0007669"/>
    <property type="project" value="InterPro"/>
</dbReference>
<evidence type="ECO:0000256" key="2">
    <source>
        <dbReference type="ARBA" id="ARBA00022692"/>
    </source>
</evidence>
<reference evidence="7 8" key="1">
    <citation type="submission" date="2022-03" db="EMBL/GenBank/DDBJ databases">
        <authorList>
            <person name="Nunn A."/>
            <person name="Chopra R."/>
            <person name="Nunn A."/>
            <person name="Contreras Garrido A."/>
        </authorList>
    </citation>
    <scope>NUCLEOTIDE SEQUENCE [LARGE SCALE GENOMIC DNA]</scope>
</reference>
<keyword evidence="2 5" id="KW-0812">Transmembrane</keyword>
<name>A0AAU9R6Z5_THLAR</name>
<organism evidence="7 8">
    <name type="scientific">Thlaspi arvense</name>
    <name type="common">Field penny-cress</name>
    <dbReference type="NCBI Taxonomy" id="13288"/>
    <lineage>
        <taxon>Eukaryota</taxon>
        <taxon>Viridiplantae</taxon>
        <taxon>Streptophyta</taxon>
        <taxon>Embryophyta</taxon>
        <taxon>Tracheophyta</taxon>
        <taxon>Spermatophyta</taxon>
        <taxon>Magnoliopsida</taxon>
        <taxon>eudicotyledons</taxon>
        <taxon>Gunneridae</taxon>
        <taxon>Pentapetalae</taxon>
        <taxon>rosids</taxon>
        <taxon>malvids</taxon>
        <taxon>Brassicales</taxon>
        <taxon>Brassicaceae</taxon>
        <taxon>Thlaspideae</taxon>
        <taxon>Thlaspi</taxon>
    </lineage>
</organism>
<accession>A0AAU9R6Z5</accession>
<evidence type="ECO:0000256" key="3">
    <source>
        <dbReference type="ARBA" id="ARBA00022989"/>
    </source>
</evidence>
<proteinExistence type="predicted"/>
<evidence type="ECO:0000256" key="4">
    <source>
        <dbReference type="ARBA" id="ARBA00023136"/>
    </source>
</evidence>
<evidence type="ECO:0000313" key="7">
    <source>
        <dbReference type="EMBL" id="CAH2034893.1"/>
    </source>
</evidence>
<protein>
    <recommendedName>
        <fullName evidence="6">Late embryogenesis abundant protein LEA-2 subgroup domain-containing protein</fullName>
    </recommendedName>
</protein>
<evidence type="ECO:0000256" key="5">
    <source>
        <dbReference type="SAM" id="Phobius"/>
    </source>
</evidence>
<keyword evidence="3 5" id="KW-1133">Transmembrane helix</keyword>
<dbReference type="InterPro" id="IPR004864">
    <property type="entry name" value="LEA_2"/>
</dbReference>
<dbReference type="Pfam" id="PF03168">
    <property type="entry name" value="LEA_2"/>
    <property type="match status" value="1"/>
</dbReference>
<dbReference type="EMBL" id="OU466857">
    <property type="protein sequence ID" value="CAH2034893.1"/>
    <property type="molecule type" value="Genomic_DNA"/>
</dbReference>
<dbReference type="AlphaFoldDB" id="A0AAU9R6Z5"/>
<dbReference type="InterPro" id="IPR044839">
    <property type="entry name" value="NDR1-like"/>
</dbReference>
<dbReference type="PANTHER" id="PTHR31415:SF106">
    <property type="entry name" value="LATE EMBRYOGENESIS ABUNDANT PROTEIN LEA-2 SUBGROUP DOMAIN-CONTAINING PROTEIN"/>
    <property type="match status" value="1"/>
</dbReference>
<comment type="subcellular location">
    <subcellularLocation>
        <location evidence="1">Membrane</location>
        <topology evidence="1">Single-pass membrane protein</topology>
    </subcellularLocation>
</comment>
<keyword evidence="8" id="KW-1185">Reference proteome</keyword>
<dbReference type="Proteomes" id="UP000836841">
    <property type="component" value="Chromosome 1"/>
</dbReference>
<dbReference type="GO" id="GO:0009506">
    <property type="term" value="C:plasmodesma"/>
    <property type="evidence" value="ECO:0007669"/>
    <property type="project" value="TreeGrafter"/>
</dbReference>
<sequence length="214" mass="23968">MAIEDDEDVCVSCCVCGCNCITTCICLFVAVILNIIGLVCIASLLVWMMLRSNAVKFQVHDAVITRFDLENASNSNLHYNISLNFAIRNSNSHIGIHYDELEAMVYYSGQRLASVSVPSFYQGHKSTKALQTVFQGQHLVLLSEHGLAKFEDGKKLGVYEIDVKLRIKSRVLFLHLVTWPMKPTVRCRLKVPLDSSSKSSGGFDFQSTKCHLKF</sequence>
<evidence type="ECO:0000259" key="6">
    <source>
        <dbReference type="Pfam" id="PF03168"/>
    </source>
</evidence>
<dbReference type="GO" id="GO:0005886">
    <property type="term" value="C:plasma membrane"/>
    <property type="evidence" value="ECO:0007669"/>
    <property type="project" value="TreeGrafter"/>
</dbReference>
<feature type="transmembrane region" description="Helical" evidence="5">
    <location>
        <begin position="27"/>
        <end position="50"/>
    </location>
</feature>